<reference evidence="1 2" key="1">
    <citation type="submission" date="2017-07" db="EMBL/GenBank/DDBJ databases">
        <title>Genome Sequence of Sulfitobacter pseudonitzschiae Strain SMR1 Isolated from a culture of the Diatom Skeletonema marinoi.</title>
        <authorList>
            <person name="Topel M."/>
            <person name="Pinder M.I.M."/>
            <person name="Johansson O.N."/>
            <person name="Kourtchenko O."/>
            <person name="Godhe A."/>
            <person name="Clarke A.K."/>
        </authorList>
    </citation>
    <scope>NUCLEOTIDE SEQUENCE [LARGE SCALE GENOMIC DNA]</scope>
    <source>
        <strain evidence="1 2">SMR1</strain>
    </source>
</reference>
<dbReference type="Pfam" id="PF06935">
    <property type="entry name" value="DUF1284"/>
    <property type="match status" value="1"/>
</dbReference>
<gene>
    <name evidence="1" type="ORF">SULPSESMR1_00133</name>
</gene>
<dbReference type="RefSeq" id="WP_089419089.1">
    <property type="nucleotide sequence ID" value="NZ_CP022415.1"/>
</dbReference>
<dbReference type="EMBL" id="CP022415">
    <property type="protein sequence ID" value="ASM70972.1"/>
    <property type="molecule type" value="Genomic_DNA"/>
</dbReference>
<protein>
    <submittedName>
        <fullName evidence="1">(2Fe-2S) ferredoxin</fullName>
    </submittedName>
</protein>
<evidence type="ECO:0000313" key="1">
    <source>
        <dbReference type="EMBL" id="ASM70972.1"/>
    </source>
</evidence>
<sequence length="138" mass="14833">MTVRLRPHHLLCILTYVGRGYSPAFTDNMNAIIGRLTDGETIEITGGPDDICAPLLKGPEPHCHRDSVTTRDRAAAHDTSVLLALTIEPGTRLTLDGTRIRNLRRAFATSRIRSACGGCEWNDLCGSVSASGFAGADL</sequence>
<dbReference type="KEGG" id="spse:SULPSESMR1_00133"/>
<evidence type="ECO:0000313" key="2">
    <source>
        <dbReference type="Proteomes" id="UP000199754"/>
    </source>
</evidence>
<keyword evidence="2" id="KW-1185">Reference proteome</keyword>
<accession>A0A221JWA5</accession>
<dbReference type="AlphaFoldDB" id="A0A221JWA5"/>
<dbReference type="InterPro" id="IPR009702">
    <property type="entry name" value="DUF1284"/>
</dbReference>
<dbReference type="Proteomes" id="UP000199754">
    <property type="component" value="Chromosome"/>
</dbReference>
<organism evidence="1 2">
    <name type="scientific">Pseudosulfitobacter pseudonitzschiae</name>
    <dbReference type="NCBI Taxonomy" id="1402135"/>
    <lineage>
        <taxon>Bacteria</taxon>
        <taxon>Pseudomonadati</taxon>
        <taxon>Pseudomonadota</taxon>
        <taxon>Alphaproteobacteria</taxon>
        <taxon>Rhodobacterales</taxon>
        <taxon>Roseobacteraceae</taxon>
        <taxon>Pseudosulfitobacter</taxon>
    </lineage>
</organism>
<name>A0A221JWA5_9RHOB</name>
<proteinExistence type="predicted"/>
<dbReference type="OrthoDB" id="6195504at2"/>